<dbReference type="InterPro" id="IPR014001">
    <property type="entry name" value="Helicase_ATP-bd"/>
</dbReference>
<dbReference type="PROSITE" id="PS51192">
    <property type="entry name" value="HELICASE_ATP_BIND_1"/>
    <property type="match status" value="1"/>
</dbReference>
<feature type="region of interest" description="Disordered" evidence="5">
    <location>
        <begin position="82"/>
        <end position="219"/>
    </location>
</feature>
<keyword evidence="4" id="KW-0067">ATP-binding</keyword>
<dbReference type="InterPro" id="IPR007502">
    <property type="entry name" value="Helicase-assoc_dom"/>
</dbReference>
<reference evidence="8" key="1">
    <citation type="submission" date="2020-05" db="EMBL/GenBank/DDBJ databases">
        <title>Phylogenomic resolution of chytrid fungi.</title>
        <authorList>
            <person name="Stajich J.E."/>
            <person name="Amses K."/>
            <person name="Simmons R."/>
            <person name="Seto K."/>
            <person name="Myers J."/>
            <person name="Bonds A."/>
            <person name="Quandt C.A."/>
            <person name="Barry K."/>
            <person name="Liu P."/>
            <person name="Grigoriev I."/>
            <person name="Longcore J.E."/>
            <person name="James T.Y."/>
        </authorList>
    </citation>
    <scope>NUCLEOTIDE SEQUENCE</scope>
    <source>
        <strain evidence="8">JEL0318</strain>
    </source>
</reference>
<organism evidence="8 9">
    <name type="scientific">Rhizophlyctis rosea</name>
    <dbReference type="NCBI Taxonomy" id="64517"/>
    <lineage>
        <taxon>Eukaryota</taxon>
        <taxon>Fungi</taxon>
        <taxon>Fungi incertae sedis</taxon>
        <taxon>Chytridiomycota</taxon>
        <taxon>Chytridiomycota incertae sedis</taxon>
        <taxon>Chytridiomycetes</taxon>
        <taxon>Rhizophlyctidales</taxon>
        <taxon>Rhizophlyctidaceae</taxon>
        <taxon>Rhizophlyctis</taxon>
    </lineage>
</organism>
<gene>
    <name evidence="8" type="primary">DHX36</name>
    <name evidence="8" type="ORF">HK097_003050</name>
</gene>
<dbReference type="InterPro" id="IPR001650">
    <property type="entry name" value="Helicase_C-like"/>
</dbReference>
<evidence type="ECO:0000256" key="3">
    <source>
        <dbReference type="ARBA" id="ARBA00022806"/>
    </source>
</evidence>
<dbReference type="Pfam" id="PF00271">
    <property type="entry name" value="Helicase_C"/>
    <property type="match status" value="1"/>
</dbReference>
<dbReference type="InterPro" id="IPR027417">
    <property type="entry name" value="P-loop_NTPase"/>
</dbReference>
<dbReference type="Pfam" id="PF00270">
    <property type="entry name" value="DEAD"/>
    <property type="match status" value="1"/>
</dbReference>
<feature type="compositionally biased region" description="Gly residues" evidence="5">
    <location>
        <begin position="133"/>
        <end position="142"/>
    </location>
</feature>
<dbReference type="SUPFAM" id="SSF52540">
    <property type="entry name" value="P-loop containing nucleoside triphosphate hydrolases"/>
    <property type="match status" value="1"/>
</dbReference>
<feature type="compositionally biased region" description="Polar residues" evidence="5">
    <location>
        <begin position="173"/>
        <end position="184"/>
    </location>
</feature>
<dbReference type="GO" id="GO:0005524">
    <property type="term" value="F:ATP binding"/>
    <property type="evidence" value="ECO:0007669"/>
    <property type="project" value="UniProtKB-KW"/>
</dbReference>
<dbReference type="Proteomes" id="UP001212841">
    <property type="component" value="Unassembled WGS sequence"/>
</dbReference>
<keyword evidence="1" id="KW-0547">Nucleotide-binding</keyword>
<evidence type="ECO:0000256" key="4">
    <source>
        <dbReference type="ARBA" id="ARBA00022840"/>
    </source>
</evidence>
<feature type="domain" description="Helicase C-terminal" evidence="7">
    <location>
        <begin position="692"/>
        <end position="869"/>
    </location>
</feature>
<keyword evidence="3 8" id="KW-0347">Helicase</keyword>
<dbReference type="SMART" id="SM00847">
    <property type="entry name" value="HA2"/>
    <property type="match status" value="1"/>
</dbReference>
<dbReference type="PROSITE" id="PS51194">
    <property type="entry name" value="HELICASE_CTER"/>
    <property type="match status" value="1"/>
</dbReference>
<evidence type="ECO:0000313" key="8">
    <source>
        <dbReference type="EMBL" id="KAJ3056890.1"/>
    </source>
</evidence>
<dbReference type="Gene3D" id="3.40.50.300">
    <property type="entry name" value="P-loop containing nucleotide triphosphate hydrolases"/>
    <property type="match status" value="2"/>
</dbReference>
<evidence type="ECO:0000256" key="2">
    <source>
        <dbReference type="ARBA" id="ARBA00022801"/>
    </source>
</evidence>
<dbReference type="InterPro" id="IPR048333">
    <property type="entry name" value="HA2_WH"/>
</dbReference>
<dbReference type="GO" id="GO:0003723">
    <property type="term" value="F:RNA binding"/>
    <property type="evidence" value="ECO:0007669"/>
    <property type="project" value="TreeGrafter"/>
</dbReference>
<sequence length="1329" mass="146663">MIHTSHTPNRHSNRHTLRFSTHHTLLASPPAAPAPPRAGAGPPRARAPKGMNAAPTGSGKGKGRGRNLEPWEVEATSINVRGLKQEERRVPSAWDDEDEDIPIPTGSASASRMSRMSIDDDRDSGRSAWDSGTWGGGTGGSGSLKQPVNGDVQDGRMNPERLAFLDGSGGGTPSSTQDSRSSRVPFSPHRDKRRHTEQYAREQSSYSPPAIPRPNATLPHMDDVQRKFAAFYCKRNQLPAPYPHWHPAKPERGVSQGGWIARLTVPRHTFGGRQVGPIVGEGLARTKKDAGTRAWDMFTAHLLSIVDQGYVEQFRSLTMPFKERLKEVLDQPLKIDVVEGVLVRLGKICGELEEAAAFRIPKEREESNGQGGDLLGSLSRADSGWARGTGRAIRPEDVEIPSGLGGQDLPVVGKFREIVSAIEGNNVVVLSAETGAGKTTQVPQFILAWQRWKDANPWWEDKFGIDEERASASGRLTPASVIVTQPRRIAAISVAQRVASERGEMVGSGRCAVGYQVRFENKAPTVSRDEGRMVFCTSGILLRRFQDDPLLTGVTHIILDEVHERDLNTDLLLIIIRHLLHRRPDIKVILMSATAETELFQNYFKGFGTVGHNRLPPIVSVPGRLFPVKENHLEDVMEIVERWGVGGDLRGGRAGIRPRWDVKTERFLKSELDGISPSARRHAQEEDIPLDVLEALIAHISLTHPPGAILVFLPGWQEINGLMEMIKQDRYNVGFRDEGRFRVLPLHSSVPMQAQAEVFKSFGDRVRKVVLSTNIAETSVTINDVVYVIDSGKMRQNSYDADRRISSLASVWGSQSNIKQRIGRAGRCQPGIYYSLMSRHRRRKLPYSMPPELLRVDLQSTVLKIKALHLAKSSREVFAAAPEPPSSSNVYLAIDELKSLGALDDQENMTPLGKVLSELPVDPWIGKMVLQGAVLGVLDPIVTIAGGMEVGRGIYAIHPDEKQAAREWILKRFARGMESDQLTMWKAFEGWRKAEAQGGWAAGRDFAASNWLHVSSLTNVEKARKQFLKVLEDCRVVERSSGRWRGFREERSDELLGGEENNVNSQELDMVRAVLCGALYPNLAEIVAKDEYRGKSDWKLRLTGSSVNSWTGIMGSKGVAPTDGVGISRAGAHASADSMSVVSDFDDIDDGASNAEAPSDDSAALPPRLLCYQDKQQVDGGIYMRHTTKADPIGVALFANSRQVRLRDVQGQPGVIIDNWLAVQMGDSRRRQVIMDVREWIARYLDWAVWRRAGGGVGRLSGDEVLGGVYGGDGEGEELGGGDDAGNIREAMKSRNNVHLEWESLGRRLVKEVAMLVQAACERERERLQ</sequence>
<dbReference type="PANTHER" id="PTHR18934:SF237">
    <property type="entry name" value="ATP-DEPENDENT DNA_RNA HELICASE DHX36"/>
    <property type="match status" value="1"/>
</dbReference>
<keyword evidence="2" id="KW-0378">Hydrolase</keyword>
<feature type="compositionally biased region" description="Low complexity" evidence="5">
    <location>
        <begin position="106"/>
        <end position="116"/>
    </location>
</feature>
<dbReference type="EMBL" id="JADGJD010000017">
    <property type="protein sequence ID" value="KAJ3056890.1"/>
    <property type="molecule type" value="Genomic_DNA"/>
</dbReference>
<dbReference type="PANTHER" id="PTHR18934">
    <property type="entry name" value="ATP-DEPENDENT RNA HELICASE"/>
    <property type="match status" value="1"/>
</dbReference>
<dbReference type="Pfam" id="PF04408">
    <property type="entry name" value="WHD_HA2"/>
    <property type="match status" value="1"/>
</dbReference>
<dbReference type="SMART" id="SM00487">
    <property type="entry name" value="DEXDc"/>
    <property type="match status" value="1"/>
</dbReference>
<dbReference type="Gene3D" id="1.20.120.1080">
    <property type="match status" value="1"/>
</dbReference>
<feature type="region of interest" description="Disordered" evidence="5">
    <location>
        <begin position="26"/>
        <end position="70"/>
    </location>
</feature>
<dbReference type="CDD" id="cd18791">
    <property type="entry name" value="SF2_C_RHA"/>
    <property type="match status" value="1"/>
</dbReference>
<comment type="caution">
    <text evidence="8">The sequence shown here is derived from an EMBL/GenBank/DDBJ whole genome shotgun (WGS) entry which is preliminary data.</text>
</comment>
<protein>
    <submittedName>
        <fullName evidence="8">ATP-dependent DNA/RNA helicase dhx36</fullName>
    </submittedName>
</protein>
<feature type="domain" description="Helicase ATP-binding" evidence="6">
    <location>
        <begin position="419"/>
        <end position="613"/>
    </location>
</feature>
<evidence type="ECO:0000259" key="7">
    <source>
        <dbReference type="PROSITE" id="PS51194"/>
    </source>
</evidence>
<dbReference type="GO" id="GO:0004386">
    <property type="term" value="F:helicase activity"/>
    <property type="evidence" value="ECO:0007669"/>
    <property type="project" value="UniProtKB-KW"/>
</dbReference>
<proteinExistence type="predicted"/>
<dbReference type="GO" id="GO:0016787">
    <property type="term" value="F:hydrolase activity"/>
    <property type="evidence" value="ECO:0007669"/>
    <property type="project" value="UniProtKB-KW"/>
</dbReference>
<dbReference type="CDD" id="cd17917">
    <property type="entry name" value="DEXHc_RHA-like"/>
    <property type="match status" value="1"/>
</dbReference>
<accession>A0AAD5X8J0</accession>
<feature type="region of interest" description="Disordered" evidence="5">
    <location>
        <begin position="363"/>
        <end position="388"/>
    </location>
</feature>
<dbReference type="InterPro" id="IPR011545">
    <property type="entry name" value="DEAD/DEAH_box_helicase_dom"/>
</dbReference>
<dbReference type="SMART" id="SM00490">
    <property type="entry name" value="HELICc"/>
    <property type="match status" value="1"/>
</dbReference>
<keyword evidence="9" id="KW-1185">Reference proteome</keyword>
<evidence type="ECO:0000256" key="1">
    <source>
        <dbReference type="ARBA" id="ARBA00022741"/>
    </source>
</evidence>
<evidence type="ECO:0000313" key="9">
    <source>
        <dbReference type="Proteomes" id="UP001212841"/>
    </source>
</evidence>
<evidence type="ECO:0000256" key="5">
    <source>
        <dbReference type="SAM" id="MobiDB-lite"/>
    </source>
</evidence>
<name>A0AAD5X8J0_9FUNG</name>
<evidence type="ECO:0000259" key="6">
    <source>
        <dbReference type="PROSITE" id="PS51192"/>
    </source>
</evidence>
<dbReference type="GO" id="GO:0005634">
    <property type="term" value="C:nucleus"/>
    <property type="evidence" value="ECO:0007669"/>
    <property type="project" value="TreeGrafter"/>
</dbReference>